<dbReference type="GeneID" id="68120590"/>
<dbReference type="VEuPathDB" id="AmoebaDB:FDP41_013375"/>
<accession>A0A6A5BZX4</accession>
<dbReference type="AlphaFoldDB" id="A0A6A5BZX4"/>
<keyword evidence="1" id="KW-0472">Membrane</keyword>
<dbReference type="VEuPathDB" id="AmoebaDB:NfTy_029390"/>
<keyword evidence="3" id="KW-1185">Reference proteome</keyword>
<name>A0A6A5BZX4_NAEFO</name>
<dbReference type="OrthoDB" id="10316237at2759"/>
<dbReference type="EMBL" id="VFQX01000019">
    <property type="protein sequence ID" value="KAF0980161.1"/>
    <property type="molecule type" value="Genomic_DNA"/>
</dbReference>
<dbReference type="RefSeq" id="XP_044564874.1">
    <property type="nucleotide sequence ID" value="XM_044703998.1"/>
</dbReference>
<sequence>MLDFPSESEDQTSNYDEQFSRVCYYISGAGGGGTDPTLATPVRGLPLSNDDYSSKPSFRLKESEEYDQVIRLTRQCTFLAIGSWLLCCGCFYSCFCFLPLLRKNFIFHNHECSFLEDARWKYVRSFRGNRYKDSPYRRVRKIAERAVEFGFVGCCAVNVLILFWVFALGIAALVVTLVMLFGHLR</sequence>
<reference evidence="2 3" key="1">
    <citation type="journal article" date="2019" name="Sci. Rep.">
        <title>Nanopore sequencing improves the draft genome of the human pathogenic amoeba Naegleria fowleri.</title>
        <authorList>
            <person name="Liechti N."/>
            <person name="Schurch N."/>
            <person name="Bruggmann R."/>
            <person name="Wittwer M."/>
        </authorList>
    </citation>
    <scope>NUCLEOTIDE SEQUENCE [LARGE SCALE GENOMIC DNA]</scope>
    <source>
        <strain evidence="2 3">ATCC 30894</strain>
    </source>
</reference>
<comment type="caution">
    <text evidence="2">The sequence shown here is derived from an EMBL/GenBank/DDBJ whole genome shotgun (WGS) entry which is preliminary data.</text>
</comment>
<organism evidence="2 3">
    <name type="scientific">Naegleria fowleri</name>
    <name type="common">Brain eating amoeba</name>
    <dbReference type="NCBI Taxonomy" id="5763"/>
    <lineage>
        <taxon>Eukaryota</taxon>
        <taxon>Discoba</taxon>
        <taxon>Heterolobosea</taxon>
        <taxon>Tetramitia</taxon>
        <taxon>Eutetramitia</taxon>
        <taxon>Vahlkampfiidae</taxon>
        <taxon>Naegleria</taxon>
    </lineage>
</organism>
<keyword evidence="1" id="KW-1133">Transmembrane helix</keyword>
<evidence type="ECO:0000313" key="3">
    <source>
        <dbReference type="Proteomes" id="UP000444721"/>
    </source>
</evidence>
<dbReference type="VEuPathDB" id="AmoebaDB:NF0070760"/>
<gene>
    <name evidence="2" type="ORF">FDP41_013375</name>
</gene>
<keyword evidence="1" id="KW-0812">Transmembrane</keyword>
<evidence type="ECO:0000256" key="1">
    <source>
        <dbReference type="SAM" id="Phobius"/>
    </source>
</evidence>
<protein>
    <submittedName>
        <fullName evidence="2">Uncharacterized protein</fullName>
    </submittedName>
</protein>
<evidence type="ECO:0000313" key="2">
    <source>
        <dbReference type="EMBL" id="KAF0980161.1"/>
    </source>
</evidence>
<dbReference type="Proteomes" id="UP000444721">
    <property type="component" value="Unassembled WGS sequence"/>
</dbReference>
<feature type="transmembrane region" description="Helical" evidence="1">
    <location>
        <begin position="78"/>
        <end position="101"/>
    </location>
</feature>
<proteinExistence type="predicted"/>
<feature type="transmembrane region" description="Helical" evidence="1">
    <location>
        <begin position="149"/>
        <end position="182"/>
    </location>
</feature>